<feature type="compositionally biased region" description="Basic and acidic residues" evidence="1">
    <location>
        <begin position="28"/>
        <end position="44"/>
    </location>
</feature>
<dbReference type="Proteomes" id="UP001159363">
    <property type="component" value="Chromosome 12"/>
</dbReference>
<evidence type="ECO:0000313" key="2">
    <source>
        <dbReference type="EMBL" id="KAJ8869992.1"/>
    </source>
</evidence>
<dbReference type="PANTHER" id="PTHR13177:SF4">
    <property type="entry name" value="GEO09647P1"/>
    <property type="match status" value="1"/>
</dbReference>
<dbReference type="PANTHER" id="PTHR13177">
    <property type="entry name" value="DEATH-ASSOCIATED PROTEIN 1"/>
    <property type="match status" value="1"/>
</dbReference>
<organism evidence="2 3">
    <name type="scientific">Dryococelus australis</name>
    <dbReference type="NCBI Taxonomy" id="614101"/>
    <lineage>
        <taxon>Eukaryota</taxon>
        <taxon>Metazoa</taxon>
        <taxon>Ecdysozoa</taxon>
        <taxon>Arthropoda</taxon>
        <taxon>Hexapoda</taxon>
        <taxon>Insecta</taxon>
        <taxon>Pterygota</taxon>
        <taxon>Neoptera</taxon>
        <taxon>Polyneoptera</taxon>
        <taxon>Phasmatodea</taxon>
        <taxon>Verophasmatodea</taxon>
        <taxon>Anareolatae</taxon>
        <taxon>Phasmatidae</taxon>
        <taxon>Eurycanthinae</taxon>
        <taxon>Dryococelus</taxon>
    </lineage>
</organism>
<dbReference type="InterPro" id="IPR024130">
    <property type="entry name" value="DAP1/DAPL1"/>
</dbReference>
<proteinExistence type="predicted"/>
<gene>
    <name evidence="2" type="ORF">PR048_029003</name>
</gene>
<evidence type="ECO:0000313" key="3">
    <source>
        <dbReference type="Proteomes" id="UP001159363"/>
    </source>
</evidence>
<comment type="caution">
    <text evidence="2">The sequence shown here is derived from an EMBL/GenBank/DDBJ whole genome shotgun (WGS) entry which is preliminary data.</text>
</comment>
<sequence>MYIKSCFYIIFDIFSVKAGGMRITQHKSPKEDKESKSSKEKESVEAETGGAGALKVSTSPPKSTTISGAPVRGHADFPAEAVQSFHEKPVPTHEPRPGGNTKPNIIHQPRK</sequence>
<protein>
    <recommendedName>
        <fullName evidence="4">Death-associated protein 1</fullName>
    </recommendedName>
</protein>
<feature type="compositionally biased region" description="Polar residues" evidence="1">
    <location>
        <begin position="56"/>
        <end position="67"/>
    </location>
</feature>
<dbReference type="EMBL" id="JARBHB010000013">
    <property type="protein sequence ID" value="KAJ8869992.1"/>
    <property type="molecule type" value="Genomic_DNA"/>
</dbReference>
<name>A0ABQ9GC51_9NEOP</name>
<evidence type="ECO:0008006" key="4">
    <source>
        <dbReference type="Google" id="ProtNLM"/>
    </source>
</evidence>
<dbReference type="Pfam" id="PF15228">
    <property type="entry name" value="DAP"/>
    <property type="match status" value="1"/>
</dbReference>
<keyword evidence="3" id="KW-1185">Reference proteome</keyword>
<feature type="region of interest" description="Disordered" evidence="1">
    <location>
        <begin position="21"/>
        <end position="111"/>
    </location>
</feature>
<feature type="compositionally biased region" description="Basic and acidic residues" evidence="1">
    <location>
        <begin position="85"/>
        <end position="96"/>
    </location>
</feature>
<reference evidence="2 3" key="1">
    <citation type="submission" date="2023-02" db="EMBL/GenBank/DDBJ databases">
        <title>LHISI_Scaffold_Assembly.</title>
        <authorList>
            <person name="Stuart O.P."/>
            <person name="Cleave R."/>
            <person name="Magrath M.J.L."/>
            <person name="Mikheyev A.S."/>
        </authorList>
    </citation>
    <scope>NUCLEOTIDE SEQUENCE [LARGE SCALE GENOMIC DNA]</scope>
    <source>
        <strain evidence="2">Daus_M_001</strain>
        <tissue evidence="2">Leg muscle</tissue>
    </source>
</reference>
<evidence type="ECO:0000256" key="1">
    <source>
        <dbReference type="SAM" id="MobiDB-lite"/>
    </source>
</evidence>
<accession>A0ABQ9GC51</accession>